<dbReference type="EMBL" id="JBHSSI010000019">
    <property type="protein sequence ID" value="MFC6259762.1"/>
    <property type="molecule type" value="Genomic_DNA"/>
</dbReference>
<reference evidence="2" key="1">
    <citation type="journal article" date="2019" name="Int. J. Syst. Evol. Microbiol.">
        <title>The Global Catalogue of Microorganisms (GCM) 10K type strain sequencing project: providing services to taxonomists for standard genome sequencing and annotation.</title>
        <authorList>
            <consortium name="The Broad Institute Genomics Platform"/>
            <consortium name="The Broad Institute Genome Sequencing Center for Infectious Disease"/>
            <person name="Wu L."/>
            <person name="Ma J."/>
        </authorList>
    </citation>
    <scope>NUCLEOTIDE SEQUENCE [LARGE SCALE GENOMIC DNA]</scope>
    <source>
        <strain evidence="2">CCM 8908</strain>
    </source>
</reference>
<protein>
    <submittedName>
        <fullName evidence="1">Uncharacterized protein</fullName>
    </submittedName>
</protein>
<gene>
    <name evidence="1" type="ORF">ACFP1C_02250</name>
</gene>
<sequence length="42" mass="4290">MTLAATTNLVALRWSELGRLVASAGSLATGCRSLSLEADLLG</sequence>
<evidence type="ECO:0000313" key="1">
    <source>
        <dbReference type="EMBL" id="MFC6259762.1"/>
    </source>
</evidence>
<dbReference type="RefSeq" id="WP_382333207.1">
    <property type="nucleotide sequence ID" value="NZ_JBHSSI010000019.1"/>
</dbReference>
<dbReference type="Proteomes" id="UP001596283">
    <property type="component" value="Unassembled WGS sequence"/>
</dbReference>
<accession>A0ABW1TEW6</accession>
<organism evidence="1 2">
    <name type="scientific">Levilactobacillus fujinensis</name>
    <dbReference type="NCBI Taxonomy" id="2486024"/>
    <lineage>
        <taxon>Bacteria</taxon>
        <taxon>Bacillati</taxon>
        <taxon>Bacillota</taxon>
        <taxon>Bacilli</taxon>
        <taxon>Lactobacillales</taxon>
        <taxon>Lactobacillaceae</taxon>
        <taxon>Levilactobacillus</taxon>
    </lineage>
</organism>
<evidence type="ECO:0000313" key="2">
    <source>
        <dbReference type="Proteomes" id="UP001596283"/>
    </source>
</evidence>
<keyword evidence="2" id="KW-1185">Reference proteome</keyword>
<comment type="caution">
    <text evidence="1">The sequence shown here is derived from an EMBL/GenBank/DDBJ whole genome shotgun (WGS) entry which is preliminary data.</text>
</comment>
<proteinExistence type="predicted"/>
<name>A0ABW1TEW6_9LACO</name>